<feature type="domain" description="PKD" evidence="1">
    <location>
        <begin position="35"/>
        <end position="68"/>
    </location>
</feature>
<dbReference type="SUPFAM" id="SSF49299">
    <property type="entry name" value="PKD domain"/>
    <property type="match status" value="1"/>
</dbReference>
<organism evidence="2 3">
    <name type="scientific">Candidatus Opimibacter skivensis</name>
    <dbReference type="NCBI Taxonomy" id="2982028"/>
    <lineage>
        <taxon>Bacteria</taxon>
        <taxon>Pseudomonadati</taxon>
        <taxon>Bacteroidota</taxon>
        <taxon>Saprospiria</taxon>
        <taxon>Saprospirales</taxon>
        <taxon>Saprospiraceae</taxon>
        <taxon>Candidatus Opimibacter</taxon>
    </lineage>
</organism>
<evidence type="ECO:0000313" key="3">
    <source>
        <dbReference type="Proteomes" id="UP000808337"/>
    </source>
</evidence>
<dbReference type="InterPro" id="IPR013783">
    <property type="entry name" value="Ig-like_fold"/>
</dbReference>
<reference evidence="2 3" key="1">
    <citation type="submission" date="2020-10" db="EMBL/GenBank/DDBJ databases">
        <title>Connecting structure to function with the recovery of over 1000 high-quality activated sludge metagenome-assembled genomes encoding full-length rRNA genes using long-read sequencing.</title>
        <authorList>
            <person name="Singleton C.M."/>
            <person name="Petriglieri F."/>
            <person name="Kristensen J.M."/>
            <person name="Kirkegaard R.H."/>
            <person name="Michaelsen T.Y."/>
            <person name="Andersen M.H."/>
            <person name="Karst S.M."/>
            <person name="Dueholm M.S."/>
            <person name="Nielsen P.H."/>
            <person name="Albertsen M."/>
        </authorList>
    </citation>
    <scope>NUCLEOTIDE SEQUENCE [LARGE SCALE GENOMIC DNA]</scope>
    <source>
        <strain evidence="2">Ribe_18-Q3-R11-54_MAXAC.273</strain>
    </source>
</reference>
<dbReference type="InterPro" id="IPR035986">
    <property type="entry name" value="PKD_dom_sf"/>
</dbReference>
<accession>A0A9D7SZJ0</accession>
<proteinExistence type="predicted"/>
<gene>
    <name evidence="2" type="ORF">IPP15_21130</name>
</gene>
<dbReference type="Proteomes" id="UP000808337">
    <property type="component" value="Unassembled WGS sequence"/>
</dbReference>
<name>A0A9D7SZJ0_9BACT</name>
<evidence type="ECO:0000259" key="1">
    <source>
        <dbReference type="PROSITE" id="PS50093"/>
    </source>
</evidence>
<dbReference type="AlphaFoldDB" id="A0A9D7SZJ0"/>
<dbReference type="Gene3D" id="2.60.40.10">
    <property type="entry name" value="Immunoglobulins"/>
    <property type="match status" value="1"/>
</dbReference>
<sequence length="86" mass="9829">MSSIELSATVSFSFLFVQNDFQISVTNVSEFHTDYLWNFGNGDISHDKNLVYNYPKAGCYSISLHVSNECYKGKNTILYHTCLRCT</sequence>
<dbReference type="InterPro" id="IPR000601">
    <property type="entry name" value="PKD_dom"/>
</dbReference>
<dbReference type="Pfam" id="PF18911">
    <property type="entry name" value="PKD_4"/>
    <property type="match status" value="1"/>
</dbReference>
<comment type="caution">
    <text evidence="2">The sequence shown here is derived from an EMBL/GenBank/DDBJ whole genome shotgun (WGS) entry which is preliminary data.</text>
</comment>
<protein>
    <submittedName>
        <fullName evidence="2">PKD domain-containing protein</fullName>
    </submittedName>
</protein>
<dbReference type="EMBL" id="JADKGY010000031">
    <property type="protein sequence ID" value="MBK9984833.1"/>
    <property type="molecule type" value="Genomic_DNA"/>
</dbReference>
<dbReference type="CDD" id="cd00146">
    <property type="entry name" value="PKD"/>
    <property type="match status" value="1"/>
</dbReference>
<dbReference type="PROSITE" id="PS50093">
    <property type="entry name" value="PKD"/>
    <property type="match status" value="1"/>
</dbReference>
<evidence type="ECO:0000313" key="2">
    <source>
        <dbReference type="EMBL" id="MBK9984833.1"/>
    </source>
</evidence>